<protein>
    <recommendedName>
        <fullName evidence="1">Vacuolar protein sorting-associated protein 13 VPS13 adaptor binding domain-containing protein</fullName>
    </recommendedName>
</protein>
<evidence type="ECO:0000313" key="3">
    <source>
        <dbReference type="Proteomes" id="UP001552299"/>
    </source>
</evidence>
<accession>A0ABD0UPY5</accession>
<keyword evidence="3" id="KW-1185">Reference proteome</keyword>
<reference evidence="2 3" key="1">
    <citation type="journal article" date="2024" name="Plant Biotechnol. J.">
        <title>Dendrobium thyrsiflorum genome and its molecular insights into genes involved in important horticultural traits.</title>
        <authorList>
            <person name="Chen B."/>
            <person name="Wang J.Y."/>
            <person name="Zheng P.J."/>
            <person name="Li K.L."/>
            <person name="Liang Y.M."/>
            <person name="Chen X.F."/>
            <person name="Zhang C."/>
            <person name="Zhao X."/>
            <person name="He X."/>
            <person name="Zhang G.Q."/>
            <person name="Liu Z.J."/>
            <person name="Xu Q."/>
        </authorList>
    </citation>
    <scope>NUCLEOTIDE SEQUENCE [LARGE SCALE GENOMIC DNA]</scope>
    <source>
        <strain evidence="2">GZMU011</strain>
    </source>
</reference>
<feature type="domain" description="Vacuolar protein sorting-associated protein 13 VPS13 adaptor binding" evidence="1">
    <location>
        <begin position="2119"/>
        <end position="2550"/>
    </location>
</feature>
<organism evidence="2 3">
    <name type="scientific">Dendrobium thyrsiflorum</name>
    <name type="common">Pinecone-like raceme dendrobium</name>
    <name type="synonym">Orchid</name>
    <dbReference type="NCBI Taxonomy" id="117978"/>
    <lineage>
        <taxon>Eukaryota</taxon>
        <taxon>Viridiplantae</taxon>
        <taxon>Streptophyta</taxon>
        <taxon>Embryophyta</taxon>
        <taxon>Tracheophyta</taxon>
        <taxon>Spermatophyta</taxon>
        <taxon>Magnoliopsida</taxon>
        <taxon>Liliopsida</taxon>
        <taxon>Asparagales</taxon>
        <taxon>Orchidaceae</taxon>
        <taxon>Epidendroideae</taxon>
        <taxon>Malaxideae</taxon>
        <taxon>Dendrobiinae</taxon>
        <taxon>Dendrobium</taxon>
    </lineage>
</organism>
<evidence type="ECO:0000313" key="2">
    <source>
        <dbReference type="EMBL" id="KAL0914655.1"/>
    </source>
</evidence>
<comment type="caution">
    <text evidence="2">The sequence shown here is derived from an EMBL/GenBank/DDBJ whole genome shotgun (WGS) entry which is preliminary data.</text>
</comment>
<sequence length="3208" mass="360634">MFSMFVSNFVRSNFVSRLRPWLVEEPELEIELGLLASQGCAKKLAFEPSALNPLIEGSTFLEFKRVEVGELSVRVRPWSSPSIVVEVRGIHATLAHRVTSKLQDTHRDSAASKKKETIAFLDSEGASLHDAIERLLARDTPGDRLKTSWANVIASCSQIKFQDILLELQLLEKSHACLLELDEFSIDSQCLHSTSLFRKSLDSLLVHGKMNELSISCSNVKFGVKENEQIKWITSLLGLSAHFKLIGFHPLSNYIHVPSLVVKLSPDVIPLLPLIVDAFSSKKHGVLRTGKELWRIAANRIGHLTLGARSSVQNIAEMVVLWSRYVHAYSCLLTLVGSLPEVYLNENAGKHSIDRKLIIQAKHQLGLIFRLEEKLPARMVVQARRIARYKRFHVSTDLKEPMWFFSTLLRNILAPFWLLWKVICFIFQAVLYFALTFNFVINRPKALGSVRSSCFSFEEVFISLSHSTHVHFPVTNNVKREEKQNLPPFFLTLRQLCLVSKTDETIISFFAALGEIKLCRAASLQIPLDHDLTIKKNRSSKAGYPDGIIDESKVILWGDPASLYPPQVICNDDSLKHFGIILENDFRDLWSYWNDIRGKHEANDLHKGEAFLLCGLKYFLVDPYVKDGACGLWKYSLNIGKMNFDLDYSFILSAALMFRQLEDHSQLTTRAGITPAMSCTSSVVLDKSRSNMENEVEFYANKIVGAVLNVIPDKNIHVGAVIAGLSIRVSLEEVFLGYIEKDISPVISQGNSCHWLQIDIGNTEFVIWPASKSVLSAMTAETLFVEVPSEYLWLEELQNFDAHQEENTDDKFISHARISLNACLRTNVVNVSSGFVLTKHSHIVEPISITTKASICRNYHHTFYGTTDVVSVALSLISSSAGVLFYMDELRTLFQIFEGMLLEVAVSYNNIASDGVGSSQDLVRKSRDDFCSVAIDYGSNLHSSVLSISATFDLESMDIILGESRKAQNTRNSKYDDLSHCNRSYLSSYLNKETRGLDLPNFLGVGLGFSIQNSCMKLSLEADTCDVFIDLSGLHTILLDLHCIMKISNDMIQMKEILSLKQSYRFHLAHCRLKLHASLHCGIIGCSNPSNAIHSLDSPNCQTSYEIEESRCRDGMPSILDDADLMYEFGNLHATNTHEPASGYSFVVVAELGDIIVSEYHETVQFKRENQPSRLTMLIFSGEGLHKIVCKIKGGFIFLEALALTKLLHCFQAYLLLIASFPLRMVNTSRESSIFRVSADNLVSPGSPSRNEQVISSALSTSSSETQKPMRWRFVDSLSIHLTQSSVILAVTGCSGKTEELVIEVDVLLRLVSFGRKIVVNLHRLAVSTQHLHKTMLNENGEMQIQHFCSRTSIASASEASSEKNSPQGSDYISSGPSMPHPIFDTEANNDASHPFYHRHFILKHLVGSATVEIVDLEGDKLLAEFYSNWAGKGSISGLNLMIKLSEIKMFLYLYSLFSEIYPADANGSIKQDVSSRSSEWGAESDYKIPDGAIVAIQDLQQHMYFAVEHVDNKFHMVGTLHYFLVGERALFKVRYHRRWGSRMLCMSFISLYAKNNKGEPLCMNFNPGSGFVGISGSDGNVSSLWQTFQCDFGHFEEDDDVKTYATARKAFHMVNLKSDCAVAFVDEMPEFVKKPGNQLKVKLFDGYALAKGIAGNLSKPFSDDAYIEHKKSSGSSGERSEFHTCLPHVNISVDDVTLTIFHEVSDVDDQLPLFRCCLDKIAFLGQILSTKLRVLSSFSAVLHQFDARTKIWREFIAPTGFFLFYRSRVTQVESLIRQHGIPVHFFLRMGHLDVSLTEVSLDALLFLIGELDLAGPYAVRRLVIFPNSCKLENCTDLNVLCQFPKSQNVVLSQGQSSSVLLRFAALAEQLPFNERSASITLSDNGGFSTSPISISLSNACFFAWRTRIVSPKDSRMFPGPFVVVEVSPNNEEGLSVIISPLLRLRNESGFPMELFFRRPEEAKTESASILLEDGNSVDASRAVFDALDFYGGSKRTLMSLSLGRFLLSLRPRIADYTENNEKNISLLWSEEIEGGKALHISGIFDKLNYRFRKALGVKSSKSFFSTLSCPITMEDQHISDLHFLIRTIGRDVPLMQPENLGDQKEGRSSAVAMQVQKEIFIYPTVQVYNLLQSEIFVFLSDDHPDKCIMEEFPYIGRQATIPCQSSAYFYANPANIYFRITLNAYSSTSKPVNSGAWVKKLEKRRNDVHFIDIELDFACGAYFAVLRLSCSDRGLLEATIFTAYSLQNNSELTLFCSSSSHKSHPRVQTETEMHSSDIPPESGCLLPPKSIKSWFFKSNKVYVKWLKEKTSSKLLDLDTLTGFTELSLEVEDNVGIKVVKLGVSLQPCVHKVCVPTQVVSFVPRFIIANESKESIVVRQCHLQDEFIGDTVVESRQRVLLHIRKKTGKRREHNLFDSVLKIHADRSENTQIFFQFCIKAVGCTSPSWSGPICIASLGRFFLKFKGYSVNASSSMNPSNWRENKTTQFAVAHIVEESSSLILYFYMPPDIPLPYRIENLLEGASIKYYQKDLAEAEILPSGASAEYAWDDLSLPHKLIVEILDVHLMREINIDKVCKWKSFFKTRQHRRMLLHLPTNKQTENDQGTDREPQGIEIFKLGFEVYADGSTRVLRFCEFTEGMEQIAAQPSANIQLRLSSFAVHFLKNNKQMEDVGSNEPLNHATIIVARFGNVSVDSLITNHCKYNYLKVQSFTVDEKWQGAPFASMVRRSHLHDSGMNINILQIVFNILQLTNSKVKQVKYSSVIIQPIDLKIDEETLMKLVPFWRSSNSNSREQSRQFYFKHFEIHPIKITASFLPGNQYPVYSSAEETLRSFLHSILKVPSIKNVVFELNGVLLTHALVTSRELLIKCAQHYSWYLIRAIYITKGSSLLPPAFASIFDDTAASSLDVFFDPSDGSISLPGLTVGMFKFISKCVSTKGFSGTRRYVGDLGKTMKTAGANVLFATLTEISDNVLRGAETNGFKGLVAGFHQGILRLAMEPSLLGAAVMEGGPDRRIKLDRNPGVDELYIEGYLQAMLDVMYKLEYLRVRVIDDHVLLKNLPPNSSVINEIMENVKSFLVNKALLKGNSSASSRPLRHLRSENDWKLGPTVLTLCEHLFVSFTIRMLRNQANKFIVGFKLKGREEAKTEGGISQNEKEQKPSRSWAVGKFFLSGLIAYIDGRLCRHIPNPLARRIVSGFLLSFLDKSDVQ</sequence>
<dbReference type="InterPro" id="IPR009543">
    <property type="entry name" value="VPS13_VAB"/>
</dbReference>
<evidence type="ECO:0000259" key="1">
    <source>
        <dbReference type="Pfam" id="PF25036"/>
    </source>
</evidence>
<dbReference type="PANTHER" id="PTHR16166:SF130">
    <property type="entry name" value="PROTEIN SORTING-ASSOCIATED PROTEIN, PUTATIVE (DUF1162)-RELATED"/>
    <property type="match status" value="1"/>
</dbReference>
<name>A0ABD0UPY5_DENTH</name>
<dbReference type="Pfam" id="PF25036">
    <property type="entry name" value="VPS13_VAB"/>
    <property type="match status" value="1"/>
</dbReference>
<dbReference type="InterPro" id="IPR026847">
    <property type="entry name" value="VPS13"/>
</dbReference>
<gene>
    <name evidence="2" type="ORF">M5K25_015021</name>
</gene>
<dbReference type="Proteomes" id="UP001552299">
    <property type="component" value="Unassembled WGS sequence"/>
</dbReference>
<dbReference type="EMBL" id="JANQDX010000012">
    <property type="protein sequence ID" value="KAL0914655.1"/>
    <property type="molecule type" value="Genomic_DNA"/>
</dbReference>
<proteinExistence type="predicted"/>
<dbReference type="PANTHER" id="PTHR16166">
    <property type="entry name" value="VACUOLAR PROTEIN SORTING-ASSOCIATED PROTEIN VPS13"/>
    <property type="match status" value="1"/>
</dbReference>